<dbReference type="InterPro" id="IPR043504">
    <property type="entry name" value="Peptidase_S1_PA_chymotrypsin"/>
</dbReference>
<dbReference type="PANTHER" id="PTHR24250:SF50">
    <property type="entry name" value="PEPTIDASE S1 DOMAIN-CONTAINING PROTEIN"/>
    <property type="match status" value="1"/>
</dbReference>
<keyword evidence="4" id="KW-1185">Reference proteome</keyword>
<dbReference type="SUPFAM" id="SSF50494">
    <property type="entry name" value="Trypsin-like serine proteases"/>
    <property type="match status" value="1"/>
</dbReference>
<dbReference type="Proteomes" id="UP000822476">
    <property type="component" value="Unassembled WGS sequence"/>
</dbReference>
<dbReference type="GO" id="GO:0006508">
    <property type="term" value="P:proteolysis"/>
    <property type="evidence" value="ECO:0007669"/>
    <property type="project" value="InterPro"/>
</dbReference>
<organism evidence="3 4">
    <name type="scientific">Paragonimus skrjabini miyazakii</name>
    <dbReference type="NCBI Taxonomy" id="59628"/>
    <lineage>
        <taxon>Eukaryota</taxon>
        <taxon>Metazoa</taxon>
        <taxon>Spiralia</taxon>
        <taxon>Lophotrochozoa</taxon>
        <taxon>Platyhelminthes</taxon>
        <taxon>Trematoda</taxon>
        <taxon>Digenea</taxon>
        <taxon>Plagiorchiida</taxon>
        <taxon>Troglotremata</taxon>
        <taxon>Troglotrematidae</taxon>
        <taxon>Paragonimus</taxon>
    </lineage>
</organism>
<evidence type="ECO:0000256" key="1">
    <source>
        <dbReference type="ARBA" id="ARBA00023157"/>
    </source>
</evidence>
<dbReference type="OrthoDB" id="6270251at2759"/>
<dbReference type="InterPro" id="IPR009003">
    <property type="entry name" value="Peptidase_S1_PA"/>
</dbReference>
<dbReference type="Pfam" id="PF00089">
    <property type="entry name" value="Trypsin"/>
    <property type="match status" value="1"/>
</dbReference>
<evidence type="ECO:0000313" key="3">
    <source>
        <dbReference type="EMBL" id="KAF7260029.1"/>
    </source>
</evidence>
<comment type="caution">
    <text evidence="3">The sequence shown here is derived from an EMBL/GenBank/DDBJ whole genome shotgun (WGS) entry which is preliminary data.</text>
</comment>
<dbReference type="InterPro" id="IPR001254">
    <property type="entry name" value="Trypsin_dom"/>
</dbReference>
<dbReference type="EMBL" id="JTDE01000926">
    <property type="protein sequence ID" value="KAF7260029.1"/>
    <property type="molecule type" value="Genomic_DNA"/>
</dbReference>
<feature type="domain" description="Peptidase S1" evidence="2">
    <location>
        <begin position="7"/>
        <end position="54"/>
    </location>
</feature>
<gene>
    <name evidence="3" type="ORF">EG68_02550</name>
</gene>
<dbReference type="PANTHER" id="PTHR24250">
    <property type="entry name" value="CHYMOTRYPSIN-RELATED"/>
    <property type="match status" value="1"/>
</dbReference>
<evidence type="ECO:0000313" key="4">
    <source>
        <dbReference type="Proteomes" id="UP000822476"/>
    </source>
</evidence>
<dbReference type="AlphaFoldDB" id="A0A8S9YY50"/>
<keyword evidence="1" id="KW-1015">Disulfide bond</keyword>
<sequence>MSTPGHAGDSGGPLVCQEEDGQLKLAGIVSATHSNQPADYPAIFTRVSYFTEWIEAVMEKHPPKMSDNPLYTLHIKNCFTWRFCTHFCHRVEAPINTLTNACKKLTDIS</sequence>
<dbReference type="Gene3D" id="2.40.10.10">
    <property type="entry name" value="Trypsin-like serine proteases"/>
    <property type="match status" value="1"/>
</dbReference>
<dbReference type="GO" id="GO:0004252">
    <property type="term" value="F:serine-type endopeptidase activity"/>
    <property type="evidence" value="ECO:0007669"/>
    <property type="project" value="InterPro"/>
</dbReference>
<proteinExistence type="predicted"/>
<protein>
    <recommendedName>
        <fullName evidence="2">Peptidase S1 domain-containing protein</fullName>
    </recommendedName>
</protein>
<evidence type="ECO:0000259" key="2">
    <source>
        <dbReference type="Pfam" id="PF00089"/>
    </source>
</evidence>
<accession>A0A8S9YY50</accession>
<name>A0A8S9YY50_9TREM</name>
<reference evidence="3" key="1">
    <citation type="submission" date="2019-07" db="EMBL/GenBank/DDBJ databases">
        <title>Annotation for the trematode Paragonimus miyazaki's.</title>
        <authorList>
            <person name="Choi Y.-J."/>
        </authorList>
    </citation>
    <scope>NUCLEOTIDE SEQUENCE</scope>
    <source>
        <strain evidence="3">Japan</strain>
    </source>
</reference>